<dbReference type="SUPFAM" id="SSF53633">
    <property type="entry name" value="Carbamate kinase-like"/>
    <property type="match status" value="1"/>
</dbReference>
<evidence type="ECO:0000313" key="28">
    <source>
        <dbReference type="EMBL" id="KZE81026.1"/>
    </source>
</evidence>
<comment type="subunit">
    <text evidence="9">Homotetramer.</text>
</comment>
<keyword evidence="10" id="KW-0028">Amino-acid biosynthesis</keyword>
<evidence type="ECO:0000256" key="9">
    <source>
        <dbReference type="ARBA" id="ARBA00011881"/>
    </source>
</evidence>
<dbReference type="Pfam" id="PF00742">
    <property type="entry name" value="Homoserine_dh"/>
    <property type="match status" value="1"/>
</dbReference>
<dbReference type="GO" id="GO:0005524">
    <property type="term" value="F:ATP binding"/>
    <property type="evidence" value="ECO:0007669"/>
    <property type="project" value="UniProtKB-KW"/>
</dbReference>
<proteinExistence type="inferred from homology"/>
<dbReference type="AlphaFoldDB" id="A0A161U693"/>
<dbReference type="PROSITE" id="PS51671">
    <property type="entry name" value="ACT"/>
    <property type="match status" value="1"/>
</dbReference>
<name>A0A161U693_9FLAO</name>
<dbReference type="GO" id="GO:0046872">
    <property type="term" value="F:metal ion binding"/>
    <property type="evidence" value="ECO:0007669"/>
    <property type="project" value="UniProtKB-KW"/>
</dbReference>
<evidence type="ECO:0000256" key="15">
    <source>
        <dbReference type="ARBA" id="ARBA00022777"/>
    </source>
</evidence>
<keyword evidence="14" id="KW-0547">Nucleotide-binding</keyword>
<dbReference type="PIRSF" id="PIRSF000727">
    <property type="entry name" value="ThrA"/>
    <property type="match status" value="1"/>
</dbReference>
<comment type="function">
    <text evidence="23">Bifunctional aspartate kinase and homoserine dehydrogenase that catalyzes the first and the third steps toward the synthesis of lysine, methionine and threonine from aspartate.</text>
</comment>
<dbReference type="PROSITE" id="PS00324">
    <property type="entry name" value="ASPARTOKINASE"/>
    <property type="match status" value="1"/>
</dbReference>
<dbReference type="Proteomes" id="UP000076630">
    <property type="component" value="Unassembled WGS sequence"/>
</dbReference>
<evidence type="ECO:0000256" key="25">
    <source>
        <dbReference type="ARBA" id="ARBA00048841"/>
    </source>
</evidence>
<dbReference type="CDD" id="cd04922">
    <property type="entry name" value="ACT_AKi-HSDH-ThrA_2"/>
    <property type="match status" value="1"/>
</dbReference>
<keyword evidence="29" id="KW-1185">Reference proteome</keyword>
<dbReference type="InterPro" id="IPR018042">
    <property type="entry name" value="Aspartate_kinase_CS"/>
</dbReference>
<dbReference type="Gene3D" id="3.30.2130.10">
    <property type="entry name" value="VC0802-like"/>
    <property type="match status" value="1"/>
</dbReference>
<organism evidence="28 29">
    <name type="scientific">Myroides marinus</name>
    <dbReference type="NCBI Taxonomy" id="703342"/>
    <lineage>
        <taxon>Bacteria</taxon>
        <taxon>Pseudomonadati</taxon>
        <taxon>Bacteroidota</taxon>
        <taxon>Flavobacteriia</taxon>
        <taxon>Flavobacteriales</taxon>
        <taxon>Flavobacteriaceae</taxon>
        <taxon>Myroides</taxon>
    </lineage>
</organism>
<dbReference type="Gene3D" id="3.40.50.720">
    <property type="entry name" value="NAD(P)-binding Rossmann-like Domain"/>
    <property type="match status" value="1"/>
</dbReference>
<dbReference type="Pfam" id="PF03447">
    <property type="entry name" value="NAD_binding_3"/>
    <property type="match status" value="1"/>
</dbReference>
<evidence type="ECO:0000256" key="16">
    <source>
        <dbReference type="ARBA" id="ARBA00022840"/>
    </source>
</evidence>
<evidence type="ECO:0000256" key="4">
    <source>
        <dbReference type="ARBA" id="ARBA00005056"/>
    </source>
</evidence>
<gene>
    <name evidence="28" type="ORF">AV926_09655</name>
</gene>
<evidence type="ECO:0000256" key="2">
    <source>
        <dbReference type="ARBA" id="ARBA00004766"/>
    </source>
</evidence>
<comment type="pathway">
    <text evidence="5">Amino-acid biosynthesis; L-methionine biosynthesis via de novo pathway; L-homoserine from L-aspartate: step 3/3.</text>
</comment>
<dbReference type="InterPro" id="IPR049638">
    <property type="entry name" value="AK-HD"/>
</dbReference>
<dbReference type="NCBIfam" id="NF006959">
    <property type="entry name" value="PRK09436.1"/>
    <property type="match status" value="1"/>
</dbReference>
<dbReference type="InterPro" id="IPR001341">
    <property type="entry name" value="Asp_kinase"/>
</dbReference>
<evidence type="ECO:0000256" key="7">
    <source>
        <dbReference type="ARBA" id="ARBA00007952"/>
    </source>
</evidence>
<reference evidence="28 29" key="1">
    <citation type="submission" date="2016-01" db="EMBL/GenBank/DDBJ databases">
        <title>Whole genome sequencing of Myroides marinus L41.</title>
        <authorList>
            <person name="Hong K.W."/>
        </authorList>
    </citation>
    <scope>NUCLEOTIDE SEQUENCE [LARGE SCALE GENOMIC DNA]</scope>
    <source>
        <strain evidence="28 29">L41</strain>
    </source>
</reference>
<sequence length="815" mass="88795">MKVIKFGGSSVANAVNIKRCVDIIKNINEPVIVVVSALSGVTDLLQLAAVQAAAHNEEYINQFKEISHRHLEVVRALIPVNQQAGILSSVIRDLNELEVLLQGCYLLRELSPRIKDLIMSFGERLSSYVIAEVMKAQGEDCRQGYSGAFIKTNDKFGKAAVNFEVTDALIVEYFKQNPAAITIVPGFIAESAANEVTTLGRGGSDYTAAIIAAALDLKELEIWTDVSGIYTANPRVVKQAKIIKHINFQEAMELSHFGAKVLYPSALAPILPKGISLIVKNTFEPDAEGSLVSTIGSTDPNPVRGITNIDNLALLTLEGPGMVGVAGISKRLFEVLSLEDINVIFITQASSEHSICFAIIASDADKAERVINAAFEFEIQNKKVKPVRVELGMSIIAVVGDYIKGHQGVSGRMFSALGRNNINICAIAQGASERNISAVILEKDVKKALNVLHEAFFEEVVVQLNLFVMGIGNVGGKFLEQIVKQHHYLKEHLKVNIRVVGIANSKLMCFNVDGFNLSEVKDLSNCGVPMTQGGFLDKIKELNLRNSVFVDNTATAEVAMTYGEYLKKSIAVVTCNKIACSSTMDYYKELKGLSKKYNAPFLYETNVGAGLPIIDTIKNLVASGDQVKEIQAVLSGSLNFIFNQYNGTKLFADVVALAKQEGYTEPHPLIDLSGVDVKRKLMILMRESNYWVEEEDIEVANFLPESCMEAKDADTFIAALAKEESHFKGLYDAAKAKGACLKVVATLKEGKACVGLQEIKSDHPFYHLEGKDNIVLFFTDRYKEQPLLIKGAGAGAEVTASGIFADVIRIGSKLV</sequence>
<evidence type="ECO:0000256" key="10">
    <source>
        <dbReference type="ARBA" id="ARBA00022605"/>
    </source>
</evidence>
<dbReference type="GO" id="GO:0009090">
    <property type="term" value="P:homoserine biosynthetic process"/>
    <property type="evidence" value="ECO:0007669"/>
    <property type="project" value="UniProtKB-ARBA"/>
</dbReference>
<dbReference type="InterPro" id="IPR011147">
    <property type="entry name" value="Bifunc_Aspkin/hSer_DH"/>
</dbReference>
<dbReference type="UniPathway" id="UPA00050">
    <property type="reaction ID" value="UER00063"/>
</dbReference>
<keyword evidence="21" id="KW-0486">Methionine biosynthesis</keyword>
<evidence type="ECO:0000256" key="18">
    <source>
        <dbReference type="ARBA" id="ARBA00023002"/>
    </source>
</evidence>
<dbReference type="UniPathway" id="UPA00051">
    <property type="reaction ID" value="UER00462"/>
</dbReference>
<keyword evidence="16" id="KW-0067">ATP-binding</keyword>
<evidence type="ECO:0000256" key="1">
    <source>
        <dbReference type="ARBA" id="ARBA00001920"/>
    </source>
</evidence>
<dbReference type="InterPro" id="IPR036393">
    <property type="entry name" value="AceGlu_kinase-like_sf"/>
</dbReference>
<dbReference type="OrthoDB" id="9799110at2"/>
<feature type="domain" description="ACT" evidence="27">
    <location>
        <begin position="398"/>
        <end position="471"/>
    </location>
</feature>
<keyword evidence="20" id="KW-0915">Sodium</keyword>
<keyword evidence="22" id="KW-0511">Multifunctional enzyme</keyword>
<dbReference type="CDD" id="cd04921">
    <property type="entry name" value="ACT_AKi-HSDH-ThrA-like_1"/>
    <property type="match status" value="1"/>
</dbReference>
<dbReference type="GO" id="GO:0009089">
    <property type="term" value="P:lysine biosynthetic process via diaminopimelate"/>
    <property type="evidence" value="ECO:0007669"/>
    <property type="project" value="UniProtKB-UniPathway"/>
</dbReference>
<dbReference type="GO" id="GO:0009086">
    <property type="term" value="P:methionine biosynthetic process"/>
    <property type="evidence" value="ECO:0007669"/>
    <property type="project" value="UniProtKB-KW"/>
</dbReference>
<dbReference type="InterPro" id="IPR042199">
    <property type="entry name" value="AsparK_Bifunc_asparK/hSer_DH"/>
</dbReference>
<evidence type="ECO:0000256" key="12">
    <source>
        <dbReference type="ARBA" id="ARBA00022697"/>
    </source>
</evidence>
<dbReference type="SUPFAM" id="SSF55021">
    <property type="entry name" value="ACT-like"/>
    <property type="match status" value="2"/>
</dbReference>
<evidence type="ECO:0000256" key="13">
    <source>
        <dbReference type="ARBA" id="ARBA00022723"/>
    </source>
</evidence>
<dbReference type="InterPro" id="IPR036291">
    <property type="entry name" value="NAD(P)-bd_dom_sf"/>
</dbReference>
<dbReference type="RefSeq" id="WP_038987368.1">
    <property type="nucleotide sequence ID" value="NZ_JWJO01000046.1"/>
</dbReference>
<comment type="pathway">
    <text evidence="2">Amino-acid biosynthesis; L-lysine biosynthesis via DAP pathway; (S)-tetrahydrodipicolinate from L-aspartate: step 1/4.</text>
</comment>
<dbReference type="InterPro" id="IPR005106">
    <property type="entry name" value="Asp/hSer_DH_NAD-bd"/>
</dbReference>
<dbReference type="GO" id="GO:0004412">
    <property type="term" value="F:homoserine dehydrogenase activity"/>
    <property type="evidence" value="ECO:0007669"/>
    <property type="project" value="UniProtKB-EC"/>
</dbReference>
<evidence type="ECO:0000256" key="3">
    <source>
        <dbReference type="ARBA" id="ARBA00004986"/>
    </source>
</evidence>
<comment type="cofactor">
    <cofactor evidence="1">
        <name>a metal cation</name>
        <dbReference type="ChEBI" id="CHEBI:25213"/>
    </cofactor>
</comment>
<dbReference type="InterPro" id="IPR001048">
    <property type="entry name" value="Asp/Glu/Uridylate_kinase"/>
</dbReference>
<evidence type="ECO:0000256" key="6">
    <source>
        <dbReference type="ARBA" id="ARBA00005139"/>
    </source>
</evidence>
<dbReference type="InterPro" id="IPR045865">
    <property type="entry name" value="ACT-like_dom_sf"/>
</dbReference>
<keyword evidence="15 28" id="KW-0418">Kinase</keyword>
<evidence type="ECO:0000256" key="19">
    <source>
        <dbReference type="ARBA" id="ARBA00023027"/>
    </source>
</evidence>
<evidence type="ECO:0000256" key="17">
    <source>
        <dbReference type="ARBA" id="ARBA00022857"/>
    </source>
</evidence>
<evidence type="ECO:0000256" key="11">
    <source>
        <dbReference type="ARBA" id="ARBA00022679"/>
    </source>
</evidence>
<evidence type="ECO:0000256" key="5">
    <source>
        <dbReference type="ARBA" id="ARBA00005062"/>
    </source>
</evidence>
<evidence type="ECO:0000256" key="20">
    <source>
        <dbReference type="ARBA" id="ARBA00023053"/>
    </source>
</evidence>
<dbReference type="PANTHER" id="PTHR43070:SF5">
    <property type="entry name" value="HOMOSERINE DEHYDROGENASE"/>
    <property type="match status" value="1"/>
</dbReference>
<evidence type="ECO:0000313" key="29">
    <source>
        <dbReference type="Proteomes" id="UP000076630"/>
    </source>
</evidence>
<protein>
    <submittedName>
        <fullName evidence="28">Bifunctional aspartokinase I/homoserine dehydrogenase I</fullName>
    </submittedName>
</protein>
<keyword evidence="18" id="KW-0560">Oxidoreductase</keyword>
<evidence type="ECO:0000256" key="23">
    <source>
        <dbReference type="ARBA" id="ARBA00044938"/>
    </source>
</evidence>
<evidence type="ECO:0000256" key="24">
    <source>
        <dbReference type="ARBA" id="ARBA00048561"/>
    </source>
</evidence>
<keyword evidence="19" id="KW-0520">NAD</keyword>
<dbReference type="GO" id="GO:0004072">
    <property type="term" value="F:aspartate kinase activity"/>
    <property type="evidence" value="ECO:0007669"/>
    <property type="project" value="UniProtKB-EC"/>
</dbReference>
<dbReference type="Gene3D" id="3.30.360.10">
    <property type="entry name" value="Dihydrodipicolinate Reductase, domain 2"/>
    <property type="match status" value="1"/>
</dbReference>
<dbReference type="Gene3D" id="1.20.120.1320">
    <property type="entry name" value="Aspartokinase, catalytic domain"/>
    <property type="match status" value="1"/>
</dbReference>
<evidence type="ECO:0000256" key="14">
    <source>
        <dbReference type="ARBA" id="ARBA00022741"/>
    </source>
</evidence>
<keyword evidence="17" id="KW-0521">NADP</keyword>
<comment type="similarity">
    <text evidence="8">In the N-terminal section; belongs to the aspartokinase family.</text>
</comment>
<comment type="pathway">
    <text evidence="3">Amino-acid biosynthesis; L-methionine biosynthesis via de novo pathway; L-homoserine from L-aspartate: step 1/3.</text>
</comment>
<dbReference type="PANTHER" id="PTHR43070">
    <property type="match status" value="1"/>
</dbReference>
<evidence type="ECO:0000256" key="22">
    <source>
        <dbReference type="ARBA" id="ARBA00023268"/>
    </source>
</evidence>
<dbReference type="FunFam" id="3.30.2130.10:FF:000001">
    <property type="entry name" value="Bifunctional aspartokinase/homoserine dehydrogenase"/>
    <property type="match status" value="1"/>
</dbReference>
<accession>A0A161U693</accession>
<dbReference type="NCBIfam" id="TIGR00657">
    <property type="entry name" value="asp_kinases"/>
    <property type="match status" value="1"/>
</dbReference>
<comment type="catalytic activity">
    <reaction evidence="26">
        <text>L-homoserine + NAD(+) = L-aspartate 4-semialdehyde + NADH + H(+)</text>
        <dbReference type="Rhea" id="RHEA:15757"/>
        <dbReference type="ChEBI" id="CHEBI:15378"/>
        <dbReference type="ChEBI" id="CHEBI:57476"/>
        <dbReference type="ChEBI" id="CHEBI:57540"/>
        <dbReference type="ChEBI" id="CHEBI:57945"/>
        <dbReference type="ChEBI" id="CHEBI:537519"/>
        <dbReference type="EC" id="1.1.1.3"/>
    </reaction>
    <physiologicalReaction direction="right-to-left" evidence="26">
        <dbReference type="Rhea" id="RHEA:15759"/>
    </physiologicalReaction>
</comment>
<dbReference type="Pfam" id="PF22468">
    <property type="entry name" value="ACT_9"/>
    <property type="match status" value="2"/>
</dbReference>
<dbReference type="InterPro" id="IPR054352">
    <property type="entry name" value="ACT_Aspartokinase"/>
</dbReference>
<comment type="caution">
    <text evidence="28">The sequence shown here is derived from an EMBL/GenBank/DDBJ whole genome shotgun (WGS) entry which is preliminary data.</text>
</comment>
<comment type="pathway">
    <text evidence="4">Amino-acid biosynthesis; L-threonine biosynthesis; L-threonine from L-aspartate: step 3/5.</text>
</comment>
<dbReference type="InterPro" id="IPR002912">
    <property type="entry name" value="ACT_dom"/>
</dbReference>
<evidence type="ECO:0000256" key="8">
    <source>
        <dbReference type="ARBA" id="ARBA00010046"/>
    </source>
</evidence>
<evidence type="ECO:0000259" key="27">
    <source>
        <dbReference type="PROSITE" id="PS51671"/>
    </source>
</evidence>
<comment type="catalytic activity">
    <reaction evidence="25">
        <text>L-homoserine + NADP(+) = L-aspartate 4-semialdehyde + NADPH + H(+)</text>
        <dbReference type="Rhea" id="RHEA:15761"/>
        <dbReference type="ChEBI" id="CHEBI:15378"/>
        <dbReference type="ChEBI" id="CHEBI:57476"/>
        <dbReference type="ChEBI" id="CHEBI:57783"/>
        <dbReference type="ChEBI" id="CHEBI:58349"/>
        <dbReference type="ChEBI" id="CHEBI:537519"/>
        <dbReference type="EC" id="1.1.1.3"/>
    </reaction>
    <physiologicalReaction direction="right-to-left" evidence="25">
        <dbReference type="Rhea" id="RHEA:15763"/>
    </physiologicalReaction>
</comment>
<keyword evidence="12" id="KW-0791">Threonine biosynthesis</keyword>
<dbReference type="CDD" id="cd04243">
    <property type="entry name" value="AAK_AK-HSDH-like"/>
    <property type="match status" value="1"/>
</dbReference>
<keyword evidence="13" id="KW-0479">Metal-binding</keyword>
<comment type="similarity">
    <text evidence="7">In the C-terminal section; belongs to the homoserine dehydrogenase family.</text>
</comment>
<dbReference type="InterPro" id="IPR001342">
    <property type="entry name" value="HDH_cat"/>
</dbReference>
<comment type="pathway">
    <text evidence="6">Amino-acid biosynthesis; L-threonine biosynthesis; L-threonine from L-aspartate: step 1/5.</text>
</comment>
<dbReference type="SUPFAM" id="SSF51735">
    <property type="entry name" value="NAD(P)-binding Rossmann-fold domains"/>
    <property type="match status" value="1"/>
</dbReference>
<evidence type="ECO:0000256" key="21">
    <source>
        <dbReference type="ARBA" id="ARBA00023167"/>
    </source>
</evidence>
<dbReference type="Gene3D" id="3.40.1160.10">
    <property type="entry name" value="Acetylglutamate kinase-like"/>
    <property type="match status" value="1"/>
</dbReference>
<dbReference type="FunFam" id="3.30.360.10:FF:000006">
    <property type="entry name" value="Bifunctional aspartokinase/homoserine dehydrogenase"/>
    <property type="match status" value="1"/>
</dbReference>
<dbReference type="Pfam" id="PF00696">
    <property type="entry name" value="AA_kinase"/>
    <property type="match status" value="1"/>
</dbReference>
<dbReference type="GO" id="GO:0050661">
    <property type="term" value="F:NADP binding"/>
    <property type="evidence" value="ECO:0007669"/>
    <property type="project" value="InterPro"/>
</dbReference>
<dbReference type="SUPFAM" id="SSF55347">
    <property type="entry name" value="Glyceraldehyde-3-phosphate dehydrogenase-like, C-terminal domain"/>
    <property type="match status" value="1"/>
</dbReference>
<evidence type="ECO:0000256" key="26">
    <source>
        <dbReference type="ARBA" id="ARBA00049031"/>
    </source>
</evidence>
<dbReference type="UniPathway" id="UPA00034">
    <property type="reaction ID" value="UER00015"/>
</dbReference>
<keyword evidence="11" id="KW-0808">Transferase</keyword>
<dbReference type="GO" id="GO:0009088">
    <property type="term" value="P:threonine biosynthetic process"/>
    <property type="evidence" value="ECO:0007669"/>
    <property type="project" value="UniProtKB-UniPathway"/>
</dbReference>
<dbReference type="EMBL" id="LQNU01000054">
    <property type="protein sequence ID" value="KZE81026.1"/>
    <property type="molecule type" value="Genomic_DNA"/>
</dbReference>
<comment type="catalytic activity">
    <reaction evidence="24">
        <text>L-aspartate + ATP = 4-phospho-L-aspartate + ADP</text>
        <dbReference type="Rhea" id="RHEA:23776"/>
        <dbReference type="ChEBI" id="CHEBI:29991"/>
        <dbReference type="ChEBI" id="CHEBI:30616"/>
        <dbReference type="ChEBI" id="CHEBI:57535"/>
        <dbReference type="ChEBI" id="CHEBI:456216"/>
        <dbReference type="EC" id="2.7.2.4"/>
    </reaction>
    <physiologicalReaction direction="left-to-right" evidence="24">
        <dbReference type="Rhea" id="RHEA:23777"/>
    </physiologicalReaction>
</comment>